<reference evidence="2" key="1">
    <citation type="submission" date="2018-01" db="EMBL/GenBank/DDBJ databases">
        <title>Draft Genome Sequence of the Radioresistant Bacterium Deinococcus aerius TR0125, Isolated from the Higher Atmosphere above Japan.</title>
        <authorList>
            <person name="Satoh K."/>
            <person name="Arai H."/>
            <person name="Sanzen T."/>
            <person name="Kawaguchi Y."/>
            <person name="Hayashi H."/>
            <person name="Yokobori S."/>
            <person name="Yamagishi A."/>
            <person name="Oono Y."/>
            <person name="Narumi I."/>
        </authorList>
    </citation>
    <scope>NUCLEOTIDE SEQUENCE [LARGE SCALE GENOMIC DNA]</scope>
    <source>
        <strain evidence="2">TR0125</strain>
    </source>
</reference>
<dbReference type="Gene3D" id="3.30.460.10">
    <property type="entry name" value="Beta Polymerase, domain 2"/>
    <property type="match status" value="1"/>
</dbReference>
<accession>A0A2I9CTD4</accession>
<name>A0A2I9CTD4_9DEIO</name>
<comment type="caution">
    <text evidence="1">The sequence shown here is derived from an EMBL/GenBank/DDBJ whole genome shotgun (WGS) entry which is preliminary data.</text>
</comment>
<dbReference type="RefSeq" id="WP_103128466.1">
    <property type="nucleotide sequence ID" value="NZ_BFAG01000003.1"/>
</dbReference>
<dbReference type="OrthoDB" id="69948at2"/>
<gene>
    <name evidence="1" type="ORF">DAERI_030180</name>
</gene>
<proteinExistence type="predicted"/>
<protein>
    <recommendedName>
        <fullName evidence="3">Nucleotidyltransferase domain-containing protein</fullName>
    </recommendedName>
</protein>
<evidence type="ECO:0008006" key="3">
    <source>
        <dbReference type="Google" id="ProtNLM"/>
    </source>
</evidence>
<organism evidence="1 2">
    <name type="scientific">Deinococcus aerius</name>
    <dbReference type="NCBI Taxonomy" id="200253"/>
    <lineage>
        <taxon>Bacteria</taxon>
        <taxon>Thermotogati</taxon>
        <taxon>Deinococcota</taxon>
        <taxon>Deinococci</taxon>
        <taxon>Deinococcales</taxon>
        <taxon>Deinococcaceae</taxon>
        <taxon>Deinococcus</taxon>
    </lineage>
</organism>
<sequence length="235" mass="25464">MPDPEAQARLEAALPAALARVTATPGVYAVLWCGSASRGEADPHSDLDFHALVMGDFRWRSSFVADGVPVEAFHNPLRKVRAMFAEPDHASIAMFARGRVLVPHPDLDALTAEARALYAAGPVPRPLTPADRHFLVDEVMEARGLLGTPMHGYQVASAAGRLVHALYAARGWWEVKPRHWLRDLTGREPVAARHLHLALNAPTSGERQSALEALALSLLDSLDYGKSATEPQVVP</sequence>
<evidence type="ECO:0000313" key="2">
    <source>
        <dbReference type="Proteomes" id="UP000236569"/>
    </source>
</evidence>
<evidence type="ECO:0000313" key="1">
    <source>
        <dbReference type="EMBL" id="GBF05014.1"/>
    </source>
</evidence>
<dbReference type="AlphaFoldDB" id="A0A2I9CTD4"/>
<dbReference type="Proteomes" id="UP000236569">
    <property type="component" value="Unassembled WGS sequence"/>
</dbReference>
<dbReference type="EMBL" id="BFAG01000003">
    <property type="protein sequence ID" value="GBF05014.1"/>
    <property type="molecule type" value="Genomic_DNA"/>
</dbReference>
<dbReference type="InterPro" id="IPR043519">
    <property type="entry name" value="NT_sf"/>
</dbReference>
<dbReference type="SUPFAM" id="SSF81301">
    <property type="entry name" value="Nucleotidyltransferase"/>
    <property type="match status" value="1"/>
</dbReference>
<keyword evidence="2" id="KW-1185">Reference proteome</keyword>